<protein>
    <recommendedName>
        <fullName evidence="4">CUB domain-containing protein</fullName>
    </recommendedName>
</protein>
<name>A0ABP0FW50_CLALP</name>
<evidence type="ECO:0000256" key="1">
    <source>
        <dbReference type="SAM" id="MobiDB-lite"/>
    </source>
</evidence>
<accession>A0ABP0FW50</accession>
<dbReference type="Proteomes" id="UP001642483">
    <property type="component" value="Unassembled WGS sequence"/>
</dbReference>
<evidence type="ECO:0000313" key="3">
    <source>
        <dbReference type="Proteomes" id="UP001642483"/>
    </source>
</evidence>
<sequence length="164" mass="17640">MSRADASVQRAALEAESDDDLLDTSSLASPKPITGARKFANVPEGLAKSSTTYGNPYQVTCNKLATHEVHAEETPRPDEIISDEGMGLAYFLTSVVPAPFNITGKEIKIQFASGDSLTAAGFQITFEATKIKYSEMGMTTELSYGLSTMQGWRNGMGYSHIFAA</sequence>
<gene>
    <name evidence="2" type="ORF">CVLEPA_LOCUS12884</name>
</gene>
<dbReference type="EMBL" id="CAWYQH010000090">
    <property type="protein sequence ID" value="CAK8682200.1"/>
    <property type="molecule type" value="Genomic_DNA"/>
</dbReference>
<reference evidence="2 3" key="1">
    <citation type="submission" date="2024-02" db="EMBL/GenBank/DDBJ databases">
        <authorList>
            <person name="Daric V."/>
            <person name="Darras S."/>
        </authorList>
    </citation>
    <scope>NUCLEOTIDE SEQUENCE [LARGE SCALE GENOMIC DNA]</scope>
</reference>
<evidence type="ECO:0000313" key="2">
    <source>
        <dbReference type="EMBL" id="CAK8682200.1"/>
    </source>
</evidence>
<organism evidence="2 3">
    <name type="scientific">Clavelina lepadiformis</name>
    <name type="common">Light-bulb sea squirt</name>
    <name type="synonym">Ascidia lepadiformis</name>
    <dbReference type="NCBI Taxonomy" id="159417"/>
    <lineage>
        <taxon>Eukaryota</taxon>
        <taxon>Metazoa</taxon>
        <taxon>Chordata</taxon>
        <taxon>Tunicata</taxon>
        <taxon>Ascidiacea</taxon>
        <taxon>Aplousobranchia</taxon>
        <taxon>Clavelinidae</taxon>
        <taxon>Clavelina</taxon>
    </lineage>
</organism>
<evidence type="ECO:0008006" key="4">
    <source>
        <dbReference type="Google" id="ProtNLM"/>
    </source>
</evidence>
<proteinExistence type="predicted"/>
<feature type="region of interest" description="Disordered" evidence="1">
    <location>
        <begin position="1"/>
        <end position="29"/>
    </location>
</feature>
<comment type="caution">
    <text evidence="2">The sequence shown here is derived from an EMBL/GenBank/DDBJ whole genome shotgun (WGS) entry which is preliminary data.</text>
</comment>
<keyword evidence="3" id="KW-1185">Reference proteome</keyword>